<reference evidence="2" key="1">
    <citation type="journal article" date="2012" name="MBio">
        <title>Comparative genome analysis of Trichophyton rubrum and related dermatophytes reveals candidate genes involved in infection.</title>
        <authorList>
            <person name="Martinez D.A."/>
            <person name="Oliver B.G."/>
            <person name="Graeser Y."/>
            <person name="Goldberg J.M."/>
            <person name="Li W."/>
            <person name="Martinez-Rossi N.M."/>
            <person name="Monod M."/>
            <person name="Shelest E."/>
            <person name="Barton R.C."/>
            <person name="Birch E."/>
            <person name="Brakhage A.A."/>
            <person name="Chen Z."/>
            <person name="Gurr S.J."/>
            <person name="Heiman D."/>
            <person name="Heitman J."/>
            <person name="Kosti I."/>
            <person name="Rossi A."/>
            <person name="Saif S."/>
            <person name="Samalova M."/>
            <person name="Saunders C.W."/>
            <person name="Shea T."/>
            <person name="Summerbell R.C."/>
            <person name="Xu J."/>
            <person name="Young S."/>
            <person name="Zeng Q."/>
            <person name="Birren B.W."/>
            <person name="Cuomo C.A."/>
            <person name="White T.C."/>
        </authorList>
    </citation>
    <scope>NUCLEOTIDE SEQUENCE [LARGE SCALE GENOMIC DNA]</scope>
    <source>
        <strain evidence="2">ATCC MYA-4605 / CBS 113480</strain>
    </source>
</reference>
<name>C5FJ36_ARTOC</name>
<dbReference type="HOGENOM" id="CLU_1885293_0_0_1"/>
<protein>
    <submittedName>
        <fullName evidence="1">Uncharacterized protein</fullName>
    </submittedName>
</protein>
<dbReference type="EMBL" id="DS995702">
    <property type="protein sequence ID" value="EEQ29366.1"/>
    <property type="molecule type" value="Genomic_DNA"/>
</dbReference>
<gene>
    <name evidence="1" type="ORF">MCYG_02185</name>
</gene>
<dbReference type="AlphaFoldDB" id="C5FJ36"/>
<sequence>MASLDPSEYGIYQLLPPNGTRRPGKDYSGTILIHWMRIMDTQEDVVDSKSQVAEFEYKGGKLIESTKNELCYLRHILKGLPLGSTLAIRPRGYKFFGARVKRTGNKLILVLETQAFLGRGQMKGLLCKRTQPQKV</sequence>
<organism evidence="1 2">
    <name type="scientific">Arthroderma otae (strain ATCC MYA-4605 / CBS 113480)</name>
    <name type="common">Microsporum canis</name>
    <dbReference type="NCBI Taxonomy" id="554155"/>
    <lineage>
        <taxon>Eukaryota</taxon>
        <taxon>Fungi</taxon>
        <taxon>Dikarya</taxon>
        <taxon>Ascomycota</taxon>
        <taxon>Pezizomycotina</taxon>
        <taxon>Eurotiomycetes</taxon>
        <taxon>Eurotiomycetidae</taxon>
        <taxon>Onygenales</taxon>
        <taxon>Arthrodermataceae</taxon>
        <taxon>Microsporum</taxon>
    </lineage>
</organism>
<dbReference type="Proteomes" id="UP000002035">
    <property type="component" value="Unassembled WGS sequence"/>
</dbReference>
<dbReference type="GeneID" id="9223188"/>
<dbReference type="RefSeq" id="XP_002849251.1">
    <property type="nucleotide sequence ID" value="XM_002849205.1"/>
</dbReference>
<proteinExistence type="predicted"/>
<evidence type="ECO:0000313" key="1">
    <source>
        <dbReference type="EMBL" id="EEQ29366.1"/>
    </source>
</evidence>
<accession>C5FJ36</accession>
<keyword evidence="2" id="KW-1185">Reference proteome</keyword>
<dbReference type="VEuPathDB" id="FungiDB:MCYG_02185"/>
<evidence type="ECO:0000313" key="2">
    <source>
        <dbReference type="Proteomes" id="UP000002035"/>
    </source>
</evidence>